<dbReference type="Pfam" id="PF03314">
    <property type="entry name" value="DUF273"/>
    <property type="match status" value="1"/>
</dbReference>
<dbReference type="InterPro" id="IPR029044">
    <property type="entry name" value="Nucleotide-diphossugar_trans"/>
</dbReference>
<dbReference type="PANTHER" id="PTHR31562">
    <property type="entry name" value="PROTEIN CBG18972"/>
    <property type="match status" value="1"/>
</dbReference>
<evidence type="ECO:0000313" key="2">
    <source>
        <dbReference type="Proteomes" id="UP001303046"/>
    </source>
</evidence>
<sequence length="250" mass="29612">MLVLDADTGVVNPNHCIEEWIDESVDILFYERFFNWEIAAGNYLVKNTPWAADFLRKWAKYEFLRPLMWDSNDQGGLMMVLLKTLIPEAVAEQNKCTSYLMNATDYSTYMASVICVRVALGSRRIWPGKIRLYRKAHAWVRDRWMTSDEWCDHDFMIHGWKVSRNDEMKTTPFLSDIDPNRCGVGYEGWNWKLNMHGNTSRIRELMRLSENYYKIIFPKEARVIPFIDIPDIYECYPYCDKLIRSNNETV</sequence>
<comment type="caution">
    <text evidence="1">The sequence shown here is derived from an EMBL/GenBank/DDBJ whole genome shotgun (WGS) entry which is preliminary data.</text>
</comment>
<name>A0ABR1CKJ7_NECAM</name>
<dbReference type="Gene3D" id="3.90.550.10">
    <property type="entry name" value="Spore Coat Polysaccharide Biosynthesis Protein SpsA, Chain A"/>
    <property type="match status" value="1"/>
</dbReference>
<evidence type="ECO:0000313" key="1">
    <source>
        <dbReference type="EMBL" id="KAK6738909.1"/>
    </source>
</evidence>
<organism evidence="1 2">
    <name type="scientific">Necator americanus</name>
    <name type="common">Human hookworm</name>
    <dbReference type="NCBI Taxonomy" id="51031"/>
    <lineage>
        <taxon>Eukaryota</taxon>
        <taxon>Metazoa</taxon>
        <taxon>Ecdysozoa</taxon>
        <taxon>Nematoda</taxon>
        <taxon>Chromadorea</taxon>
        <taxon>Rhabditida</taxon>
        <taxon>Rhabditina</taxon>
        <taxon>Rhabditomorpha</taxon>
        <taxon>Strongyloidea</taxon>
        <taxon>Ancylostomatidae</taxon>
        <taxon>Bunostominae</taxon>
        <taxon>Necator</taxon>
    </lineage>
</organism>
<proteinExistence type="predicted"/>
<protein>
    <submittedName>
        <fullName evidence="1">Uncharacterized protein</fullName>
    </submittedName>
</protein>
<keyword evidence="2" id="KW-1185">Reference proteome</keyword>
<dbReference type="PANTHER" id="PTHR31562:SF8">
    <property type="entry name" value="ALPHA-1,6-MANNOSYLTRANSFERASE"/>
    <property type="match status" value="1"/>
</dbReference>
<gene>
    <name evidence="1" type="primary">Necator_chrII.g8586</name>
    <name evidence="1" type="ORF">RB195_020791</name>
</gene>
<reference evidence="1 2" key="1">
    <citation type="submission" date="2023-08" db="EMBL/GenBank/DDBJ databases">
        <title>A Necator americanus chromosomal reference genome.</title>
        <authorList>
            <person name="Ilik V."/>
            <person name="Petrzelkova K.J."/>
            <person name="Pardy F."/>
            <person name="Fuh T."/>
            <person name="Niatou-Singa F.S."/>
            <person name="Gouil Q."/>
            <person name="Baker L."/>
            <person name="Ritchie M.E."/>
            <person name="Jex A.R."/>
            <person name="Gazzola D."/>
            <person name="Li H."/>
            <person name="Toshio Fujiwara R."/>
            <person name="Zhan B."/>
            <person name="Aroian R.V."/>
            <person name="Pafco B."/>
            <person name="Schwarz E.M."/>
        </authorList>
    </citation>
    <scope>NUCLEOTIDE SEQUENCE [LARGE SCALE GENOMIC DNA]</scope>
    <source>
        <strain evidence="1 2">Aroian</strain>
        <tissue evidence="1">Whole animal</tissue>
    </source>
</reference>
<dbReference type="InterPro" id="IPR004988">
    <property type="entry name" value="DUF273"/>
</dbReference>
<dbReference type="Proteomes" id="UP001303046">
    <property type="component" value="Unassembled WGS sequence"/>
</dbReference>
<accession>A0ABR1CKJ7</accession>
<dbReference type="EMBL" id="JAVFWL010000002">
    <property type="protein sequence ID" value="KAK6738909.1"/>
    <property type="molecule type" value="Genomic_DNA"/>
</dbReference>